<dbReference type="Proteomes" id="UP001142393">
    <property type="component" value="Unassembled WGS sequence"/>
</dbReference>
<feature type="chain" id="PRO_5040939339" description="Secreted protein" evidence="1">
    <location>
        <begin position="17"/>
        <end position="132"/>
    </location>
</feature>
<organism evidence="2 3">
    <name type="scientific">Lentinula detonsa</name>
    <dbReference type="NCBI Taxonomy" id="2804962"/>
    <lineage>
        <taxon>Eukaryota</taxon>
        <taxon>Fungi</taxon>
        <taxon>Dikarya</taxon>
        <taxon>Basidiomycota</taxon>
        <taxon>Agaricomycotina</taxon>
        <taxon>Agaricomycetes</taxon>
        <taxon>Agaricomycetidae</taxon>
        <taxon>Agaricales</taxon>
        <taxon>Marasmiineae</taxon>
        <taxon>Omphalotaceae</taxon>
        <taxon>Lentinula</taxon>
    </lineage>
</organism>
<reference evidence="2 3" key="1">
    <citation type="journal article" date="2023" name="Proc. Natl. Acad. Sci. U.S.A.">
        <title>A global phylogenomic analysis of the shiitake genus Lentinula.</title>
        <authorList>
            <person name="Sierra-Patev S."/>
            <person name="Min B."/>
            <person name="Naranjo-Ortiz M."/>
            <person name="Looney B."/>
            <person name="Konkel Z."/>
            <person name="Slot J.C."/>
            <person name="Sakamoto Y."/>
            <person name="Steenwyk J.L."/>
            <person name="Rokas A."/>
            <person name="Carro J."/>
            <person name="Camarero S."/>
            <person name="Ferreira P."/>
            <person name="Molpeceres G."/>
            <person name="Ruiz-Duenas F.J."/>
            <person name="Serrano A."/>
            <person name="Henrissat B."/>
            <person name="Drula E."/>
            <person name="Hughes K.W."/>
            <person name="Mata J.L."/>
            <person name="Ishikawa N.K."/>
            <person name="Vargas-Isla R."/>
            <person name="Ushijima S."/>
            <person name="Smith C.A."/>
            <person name="Donoghue J."/>
            <person name="Ahrendt S."/>
            <person name="Andreopoulos W."/>
            <person name="He G."/>
            <person name="LaButti K."/>
            <person name="Lipzen A."/>
            <person name="Ng V."/>
            <person name="Riley R."/>
            <person name="Sandor L."/>
            <person name="Barry K."/>
            <person name="Martinez A.T."/>
            <person name="Xiao Y."/>
            <person name="Gibbons J.G."/>
            <person name="Terashima K."/>
            <person name="Grigoriev I.V."/>
            <person name="Hibbett D."/>
        </authorList>
    </citation>
    <scope>NUCLEOTIDE SEQUENCE [LARGE SCALE GENOMIC DNA]</scope>
    <source>
        <strain evidence="2 3">TFB7810</strain>
    </source>
</reference>
<dbReference type="AlphaFoldDB" id="A0A9W8NXC6"/>
<protein>
    <recommendedName>
        <fullName evidence="4">Secreted protein</fullName>
    </recommendedName>
</protein>
<feature type="signal peptide" evidence="1">
    <location>
        <begin position="1"/>
        <end position="16"/>
    </location>
</feature>
<name>A0A9W8NXC6_9AGAR</name>
<comment type="caution">
    <text evidence="2">The sequence shown here is derived from an EMBL/GenBank/DDBJ whole genome shotgun (WGS) entry which is preliminary data.</text>
</comment>
<evidence type="ECO:0000313" key="3">
    <source>
        <dbReference type="Proteomes" id="UP001142393"/>
    </source>
</evidence>
<evidence type="ECO:0000313" key="2">
    <source>
        <dbReference type="EMBL" id="KAJ3742720.1"/>
    </source>
</evidence>
<evidence type="ECO:0000256" key="1">
    <source>
        <dbReference type="SAM" id="SignalP"/>
    </source>
</evidence>
<dbReference type="EMBL" id="JANVFU010000010">
    <property type="protein sequence ID" value="KAJ3742720.1"/>
    <property type="molecule type" value="Genomic_DNA"/>
</dbReference>
<proteinExistence type="predicted"/>
<gene>
    <name evidence="2" type="ORF">DFH05DRAFT_238355</name>
</gene>
<sequence>MIIMIAICLSRAASWSQIVVRCSERGTADSVNALDVSIPFKCTLRFTARWLVSLTSWWLRNSIQTTLGWWLSNLVPWPFSIRRVFHPGFVEVLPRYIIMLTSKSEEPFAPPGGLDQAAQMQVCLPPLSGASS</sequence>
<keyword evidence="1" id="KW-0732">Signal</keyword>
<accession>A0A9W8NXC6</accession>
<keyword evidence="3" id="KW-1185">Reference proteome</keyword>
<evidence type="ECO:0008006" key="4">
    <source>
        <dbReference type="Google" id="ProtNLM"/>
    </source>
</evidence>